<protein>
    <recommendedName>
        <fullName evidence="3">Glycosyltransferase 2-like domain-containing protein</fullName>
    </recommendedName>
</protein>
<reference evidence="2" key="1">
    <citation type="journal article" date="2019" name="Int. J. Syst. Evol. Microbiol.">
        <title>The Global Catalogue of Microorganisms (GCM) 10K type strain sequencing project: providing services to taxonomists for standard genome sequencing and annotation.</title>
        <authorList>
            <consortium name="The Broad Institute Genomics Platform"/>
            <consortium name="The Broad Institute Genome Sequencing Center for Infectious Disease"/>
            <person name="Wu L."/>
            <person name="Ma J."/>
        </authorList>
    </citation>
    <scope>NUCLEOTIDE SEQUENCE [LARGE SCALE GENOMIC DNA]</scope>
    <source>
        <strain evidence="2">JCM 17687</strain>
    </source>
</reference>
<keyword evidence="2" id="KW-1185">Reference proteome</keyword>
<gene>
    <name evidence="1" type="ORF">GCM10023258_19610</name>
</gene>
<sequence length="712" mass="76679">MRADEGRTSDRPDVTVLVPTAHGSAWLGACLRSLAASTLPTDAFEVVVVQHGPDDGTRAVVDAVRVAHPALRLRHLTTPPLTRAAAKNVGLATARGRWVTVVHDEDRVAPNLLRGLRDRAGEGVVASGFVVDTPPPGRPARFSAPRLEQPLRFQGRTVGLGRAPSALGHGVAKLVPTRLARDTGFDDDLTASEDAVFWARLLLTGPVQVSFCAVTDDAVYYRSAAPRRTRPAPPAGTLLAGLERLHTLPLTGAAALAARAWMVVEETDEANRVLRAHPDGHREAVRERGARGLSGVQPARLNRGVARDLAILYLAVPLVDTAATVAARRVREAERVVDVLTLAHRPEDRIDRSSELVWRDYVGEVCTVDTPPVWVWWPGVTAFVRRGMAELERRGVGERYRSVYSRSTPLASHVLSALVVLRHPHLRWVAEFSDPLLHDIDGSARASEGPADPALLSELRRGLEARGVTPPASDDMFLWAVTLAYALADEVVFTNDNQRDLMLEDFPDRALAARAAERAVVRPHPVPSADLYGRVRTAYALETGVVHLGYFGVLYATRGLGEVVDALQRLDPATRARVRLHVFTRDPDQLAAAVADAGLADVVHVGPYVGYLEYLDLCTRLDVLLVMDARTAQTHAANPYLPSKYSDYVGSGTDVWGIVEEGSELSRRPLAHRTLLGDVAAAVEVLEQLASAVPVAPGAPGGPGAPAVGRAG</sequence>
<dbReference type="RefSeq" id="WP_345507291.1">
    <property type="nucleotide sequence ID" value="NZ_BAABIW010000014.1"/>
</dbReference>
<proteinExistence type="predicted"/>
<dbReference type="PROSITE" id="PS51257">
    <property type="entry name" value="PROKAR_LIPOPROTEIN"/>
    <property type="match status" value="1"/>
</dbReference>
<dbReference type="Pfam" id="PF13641">
    <property type="entry name" value="Glyco_tranf_2_3"/>
    <property type="match status" value="1"/>
</dbReference>
<accession>A0ABP9JB33</accession>
<dbReference type="PANTHER" id="PTHR43685">
    <property type="entry name" value="GLYCOSYLTRANSFERASE"/>
    <property type="match status" value="1"/>
</dbReference>
<dbReference type="SUPFAM" id="SSF53448">
    <property type="entry name" value="Nucleotide-diphospho-sugar transferases"/>
    <property type="match status" value="1"/>
</dbReference>
<dbReference type="Proteomes" id="UP001500427">
    <property type="component" value="Unassembled WGS sequence"/>
</dbReference>
<dbReference type="PANTHER" id="PTHR43685:SF2">
    <property type="entry name" value="GLYCOSYLTRANSFERASE 2-LIKE DOMAIN-CONTAINING PROTEIN"/>
    <property type="match status" value="1"/>
</dbReference>
<dbReference type="InterPro" id="IPR029044">
    <property type="entry name" value="Nucleotide-diphossugar_trans"/>
</dbReference>
<organism evidence="1 2">
    <name type="scientific">Terrabacter aeriphilus</name>
    <dbReference type="NCBI Taxonomy" id="515662"/>
    <lineage>
        <taxon>Bacteria</taxon>
        <taxon>Bacillati</taxon>
        <taxon>Actinomycetota</taxon>
        <taxon>Actinomycetes</taxon>
        <taxon>Micrococcales</taxon>
        <taxon>Intrasporangiaceae</taxon>
        <taxon>Terrabacter</taxon>
    </lineage>
</organism>
<evidence type="ECO:0008006" key="3">
    <source>
        <dbReference type="Google" id="ProtNLM"/>
    </source>
</evidence>
<dbReference type="InterPro" id="IPR050834">
    <property type="entry name" value="Glycosyltransf_2"/>
</dbReference>
<dbReference type="EMBL" id="BAABIW010000014">
    <property type="protein sequence ID" value="GAA5026114.1"/>
    <property type="molecule type" value="Genomic_DNA"/>
</dbReference>
<dbReference type="Gene3D" id="3.90.550.10">
    <property type="entry name" value="Spore Coat Polysaccharide Biosynthesis Protein SpsA, Chain A"/>
    <property type="match status" value="1"/>
</dbReference>
<evidence type="ECO:0000313" key="2">
    <source>
        <dbReference type="Proteomes" id="UP001500427"/>
    </source>
</evidence>
<evidence type="ECO:0000313" key="1">
    <source>
        <dbReference type="EMBL" id="GAA5026114.1"/>
    </source>
</evidence>
<name>A0ABP9JB33_9MICO</name>
<comment type="caution">
    <text evidence="1">The sequence shown here is derived from an EMBL/GenBank/DDBJ whole genome shotgun (WGS) entry which is preliminary data.</text>
</comment>
<dbReference type="SUPFAM" id="SSF53756">
    <property type="entry name" value="UDP-Glycosyltransferase/glycogen phosphorylase"/>
    <property type="match status" value="1"/>
</dbReference>